<evidence type="ECO:0000259" key="2">
    <source>
        <dbReference type="Pfam" id="PF01458"/>
    </source>
</evidence>
<dbReference type="Pfam" id="PF19295">
    <property type="entry name" value="SufBD_N"/>
    <property type="match status" value="1"/>
</dbReference>
<dbReference type="GO" id="GO:0016226">
    <property type="term" value="P:iron-sulfur cluster assembly"/>
    <property type="evidence" value="ECO:0007669"/>
    <property type="project" value="InterPro"/>
</dbReference>
<evidence type="ECO:0000313" key="5">
    <source>
        <dbReference type="Proteomes" id="UP000199639"/>
    </source>
</evidence>
<dbReference type="PANTHER" id="PTHR43575">
    <property type="entry name" value="PROTEIN ABCI7, CHLOROPLASTIC"/>
    <property type="match status" value="1"/>
</dbReference>
<dbReference type="InterPro" id="IPR055346">
    <property type="entry name" value="Fe-S_cluster_assembly_SufBD"/>
</dbReference>
<dbReference type="InterPro" id="IPR000825">
    <property type="entry name" value="SUF_FeS_clus_asmbl_SufBD_core"/>
</dbReference>
<evidence type="ECO:0000256" key="1">
    <source>
        <dbReference type="ARBA" id="ARBA00043967"/>
    </source>
</evidence>
<protein>
    <submittedName>
        <fullName evidence="4">Fe-S cluster assembly protein SufD</fullName>
    </submittedName>
</protein>
<dbReference type="Pfam" id="PF01458">
    <property type="entry name" value="SUFBD_core"/>
    <property type="match status" value="1"/>
</dbReference>
<dbReference type="InterPro" id="IPR037284">
    <property type="entry name" value="SUF_FeS_clus_asmbl_SufBD_sf"/>
</dbReference>
<dbReference type="PANTHER" id="PTHR43575:SF1">
    <property type="entry name" value="PROTEIN ABCI7, CHLOROPLASTIC"/>
    <property type="match status" value="1"/>
</dbReference>
<dbReference type="SUPFAM" id="SSF101960">
    <property type="entry name" value="Stabilizer of iron transporter SufD"/>
    <property type="match status" value="1"/>
</dbReference>
<name>A0A5E9GXZ5_9MICO</name>
<evidence type="ECO:0000259" key="3">
    <source>
        <dbReference type="Pfam" id="PF19295"/>
    </source>
</evidence>
<dbReference type="InterPro" id="IPR011542">
    <property type="entry name" value="SUF_FeS_clus_asmbl_SufD"/>
</dbReference>
<dbReference type="STRING" id="1424659.SAMN05216368_11034"/>
<sequence>MTVLSAASGVLAGFEPRLGARDPAWLAEARVAALQWVGEHGFPTHKDEDWKYTGLAPILAVPFDAATVASGIRVTAEMIDEAAVDLGGPRLVFVNGHFSSEFSRVTGVPAGAVVTTLAAVLAAGPDRLEPFFAHAPGVRHAFAAFNDALAEDGAFIHLPSGTIVDEPIQLVYFSDTGGVPLIFSPRSVIIADSHSRATIVETYAGVDSDVYCTNAVTELLLAEDAHIEHYKVQNEPTSAFHVALLSVRQGRGSRFSSRSIMLGASIARHEVRVQLDGVGAEVSLDGVYLPQGDQLHDNTIFVDHAATDCTSHQLYKGVLDGRAHGVFNGHIMVRHGADGTDANQKNKNLLLSDRAEVDTRPRLEIYTDDVKCTHGAAVGQMDEEALLYLQTRAIPLEAARGLLIYAFVHEMVDRIELDPLRAQLERVVATRFGSDATVVAP</sequence>
<evidence type="ECO:0000313" key="4">
    <source>
        <dbReference type="EMBL" id="SDO09120.1"/>
    </source>
</evidence>
<dbReference type="AlphaFoldDB" id="A0A5E9GXZ5"/>
<proteinExistence type="inferred from homology"/>
<dbReference type="InterPro" id="IPR045595">
    <property type="entry name" value="SufBD_N"/>
</dbReference>
<organism evidence="4 5">
    <name type="scientific">Cryobacterium flavum</name>
    <dbReference type="NCBI Taxonomy" id="1424659"/>
    <lineage>
        <taxon>Bacteria</taxon>
        <taxon>Bacillati</taxon>
        <taxon>Actinomycetota</taxon>
        <taxon>Actinomycetes</taxon>
        <taxon>Micrococcales</taxon>
        <taxon>Microbacteriaceae</taxon>
        <taxon>Cryobacterium</taxon>
    </lineage>
</organism>
<dbReference type="Proteomes" id="UP000199639">
    <property type="component" value="Unassembled WGS sequence"/>
</dbReference>
<dbReference type="EMBL" id="FNIB01000010">
    <property type="protein sequence ID" value="SDO09120.1"/>
    <property type="molecule type" value="Genomic_DNA"/>
</dbReference>
<feature type="domain" description="SUF system FeS cluster assembly SufBD core" evidence="2">
    <location>
        <begin position="183"/>
        <end position="407"/>
    </location>
</feature>
<accession>A0A5E9GXZ5</accession>
<feature type="domain" description="SUF system FeS cluster assembly SufBD N-terminal" evidence="3">
    <location>
        <begin position="23"/>
        <end position="170"/>
    </location>
</feature>
<dbReference type="NCBIfam" id="TIGR01981">
    <property type="entry name" value="sufD"/>
    <property type="match status" value="1"/>
</dbReference>
<dbReference type="RefSeq" id="WP_198412784.1">
    <property type="nucleotide sequence ID" value="NZ_FNIB01000010.1"/>
</dbReference>
<gene>
    <name evidence="4" type="ORF">SAMN05216368_11034</name>
</gene>
<comment type="similarity">
    <text evidence="1">Belongs to the iron-sulfur cluster assembly SufBD family.</text>
</comment>
<reference evidence="4 5" key="1">
    <citation type="submission" date="2016-10" db="EMBL/GenBank/DDBJ databases">
        <authorList>
            <person name="Varghese N."/>
            <person name="Submissions S."/>
        </authorList>
    </citation>
    <scope>NUCLEOTIDE SEQUENCE [LARGE SCALE GENOMIC DNA]</scope>
    <source>
        <strain evidence="4 5">CGMCC 1.11215</strain>
    </source>
</reference>